<dbReference type="Proteomes" id="UP000005239">
    <property type="component" value="Unassembled WGS sequence"/>
</dbReference>
<dbReference type="InterPro" id="IPR006434">
    <property type="entry name" value="Pyrimidine_nucleotidase_eu"/>
</dbReference>
<dbReference type="EnsemblMetazoa" id="PPA43142.1">
    <property type="protein sequence ID" value="PPA43142.1"/>
    <property type="gene ID" value="WBGene00281511"/>
</dbReference>
<dbReference type="GO" id="GO:0008253">
    <property type="term" value="F:5'-nucleotidase activity"/>
    <property type="evidence" value="ECO:0000318"/>
    <property type="project" value="GO_Central"/>
</dbReference>
<dbReference type="SFLD" id="SFLDS00003">
    <property type="entry name" value="Haloacid_Dehalogenase"/>
    <property type="match status" value="1"/>
</dbReference>
<evidence type="ECO:0000256" key="9">
    <source>
        <dbReference type="RuleBase" id="RU361276"/>
    </source>
</evidence>
<keyword evidence="11" id="KW-1185">Reference proteome</keyword>
<sequence length="293" mass="33154">MTYSTSQLQSLLNRSNVHVRDPEGTVAKIYRLIEVGASNITVISDFDHTLSRSHDEEGGRCPVTHEVFGNRERFPEIVEKFVQLEKKYARYEHLTEGEERVEKMEAWWRESNQVIADQGISRSELSDIVKETKIQLREGAAEFMVRLEQQEIPILIFSAGIGDVISLVLEQTMGRIPANSHVISNMMAYDEKDRICIFSDPLIHCFNKSGAMVAEFSPLHSCISSRANILLLGDALGDAQMAQGLGKDEERILKIAFLNSKPEMLSRFTSAFDIVIVDDQTMEIPTEIMKMID</sequence>
<dbReference type="Gene3D" id="1.10.150.340">
    <property type="entry name" value="Pyrimidine 5'-nucleotidase (UMPH-1), N-terminal domain"/>
    <property type="match status" value="1"/>
</dbReference>
<dbReference type="InterPro" id="IPR023214">
    <property type="entry name" value="HAD_sf"/>
</dbReference>
<dbReference type="EC" id="3.1.3.5" evidence="3 9"/>
<dbReference type="PANTHER" id="PTHR13045:SF0">
    <property type="entry name" value="7-METHYLGUANOSINE PHOSPHATE-SPECIFIC 5'-NUCLEOTIDASE"/>
    <property type="match status" value="1"/>
</dbReference>
<accession>A0A2A6CCY2</accession>
<dbReference type="AlphaFoldDB" id="A0A2A6CCY2"/>
<keyword evidence="9" id="KW-0963">Cytoplasm</keyword>
<evidence type="ECO:0000256" key="6">
    <source>
        <dbReference type="ARBA" id="ARBA00022801"/>
    </source>
</evidence>
<dbReference type="SFLD" id="SFLDG01128">
    <property type="entry name" value="C1.4:_5'-Nucleotidase_Like"/>
    <property type="match status" value="1"/>
</dbReference>
<dbReference type="FunFam" id="3.40.50.1000:FF:000411">
    <property type="entry name" value="5'-nucleotidase"/>
    <property type="match status" value="1"/>
</dbReference>
<dbReference type="Pfam" id="PF05822">
    <property type="entry name" value="UMPH-1"/>
    <property type="match status" value="1"/>
</dbReference>
<dbReference type="NCBIfam" id="TIGR01544">
    <property type="entry name" value="HAD-SF-IE"/>
    <property type="match status" value="1"/>
</dbReference>
<dbReference type="Gene3D" id="3.40.50.1000">
    <property type="entry name" value="HAD superfamily/HAD-like"/>
    <property type="match status" value="1"/>
</dbReference>
<gene>
    <name evidence="10" type="primary">WBGene00281511</name>
</gene>
<evidence type="ECO:0000256" key="3">
    <source>
        <dbReference type="ARBA" id="ARBA00012643"/>
    </source>
</evidence>
<dbReference type="GO" id="GO:0000287">
    <property type="term" value="F:magnesium ion binding"/>
    <property type="evidence" value="ECO:0007669"/>
    <property type="project" value="InterPro"/>
</dbReference>
<dbReference type="GO" id="GO:0000166">
    <property type="term" value="F:nucleotide binding"/>
    <property type="evidence" value="ECO:0007669"/>
    <property type="project" value="UniProtKB-KW"/>
</dbReference>
<keyword evidence="8 9" id="KW-0546">Nucleotide metabolism</keyword>
<reference evidence="10" key="2">
    <citation type="submission" date="2022-06" db="UniProtKB">
        <authorList>
            <consortium name="EnsemblMetazoa"/>
        </authorList>
    </citation>
    <scope>IDENTIFICATION</scope>
    <source>
        <strain evidence="10">PS312</strain>
    </source>
</reference>
<protein>
    <recommendedName>
        <fullName evidence="3 9">5'-nucleotidase</fullName>
        <ecNumber evidence="3 9">3.1.3.5</ecNumber>
    </recommendedName>
</protein>
<evidence type="ECO:0000313" key="11">
    <source>
        <dbReference type="Proteomes" id="UP000005239"/>
    </source>
</evidence>
<organism evidence="10 11">
    <name type="scientific">Pristionchus pacificus</name>
    <name type="common">Parasitic nematode worm</name>
    <dbReference type="NCBI Taxonomy" id="54126"/>
    <lineage>
        <taxon>Eukaryota</taxon>
        <taxon>Metazoa</taxon>
        <taxon>Ecdysozoa</taxon>
        <taxon>Nematoda</taxon>
        <taxon>Chromadorea</taxon>
        <taxon>Rhabditida</taxon>
        <taxon>Rhabditina</taxon>
        <taxon>Diplogasteromorpha</taxon>
        <taxon>Diplogasteroidea</taxon>
        <taxon>Neodiplogasteridae</taxon>
        <taxon>Pristionchus</taxon>
    </lineage>
</organism>
<evidence type="ECO:0000256" key="7">
    <source>
        <dbReference type="ARBA" id="ARBA00022842"/>
    </source>
</evidence>
<dbReference type="GO" id="GO:0005737">
    <property type="term" value="C:cytoplasm"/>
    <property type="evidence" value="ECO:0000318"/>
    <property type="project" value="GO_Central"/>
</dbReference>
<keyword evidence="4" id="KW-0479">Metal-binding</keyword>
<accession>A0A8R1Z3J8</accession>
<dbReference type="PANTHER" id="PTHR13045">
    <property type="entry name" value="5'-NUCLEOTIDASE"/>
    <property type="match status" value="1"/>
</dbReference>
<comment type="subcellular location">
    <subcellularLocation>
        <location evidence="9">Cytoplasm</location>
    </subcellularLocation>
</comment>
<reference evidence="11" key="1">
    <citation type="journal article" date="2008" name="Nat. Genet.">
        <title>The Pristionchus pacificus genome provides a unique perspective on nematode lifestyle and parasitism.</title>
        <authorList>
            <person name="Dieterich C."/>
            <person name="Clifton S.W."/>
            <person name="Schuster L.N."/>
            <person name="Chinwalla A."/>
            <person name="Delehaunty K."/>
            <person name="Dinkelacker I."/>
            <person name="Fulton L."/>
            <person name="Fulton R."/>
            <person name="Godfrey J."/>
            <person name="Minx P."/>
            <person name="Mitreva M."/>
            <person name="Roeseler W."/>
            <person name="Tian H."/>
            <person name="Witte H."/>
            <person name="Yang S.P."/>
            <person name="Wilson R.K."/>
            <person name="Sommer R.J."/>
        </authorList>
    </citation>
    <scope>NUCLEOTIDE SEQUENCE [LARGE SCALE GENOMIC DNA]</scope>
    <source>
        <strain evidence="11">PS312</strain>
    </source>
</reference>
<comment type="catalytic activity">
    <reaction evidence="1 9">
        <text>a ribonucleoside 5'-phosphate + H2O = a ribonucleoside + phosphate</text>
        <dbReference type="Rhea" id="RHEA:12484"/>
        <dbReference type="ChEBI" id="CHEBI:15377"/>
        <dbReference type="ChEBI" id="CHEBI:18254"/>
        <dbReference type="ChEBI" id="CHEBI:43474"/>
        <dbReference type="ChEBI" id="CHEBI:58043"/>
        <dbReference type="EC" id="3.1.3.5"/>
    </reaction>
</comment>
<dbReference type="InterPro" id="IPR036412">
    <property type="entry name" value="HAD-like_sf"/>
</dbReference>
<evidence type="ECO:0000256" key="8">
    <source>
        <dbReference type="ARBA" id="ARBA00023080"/>
    </source>
</evidence>
<dbReference type="SUPFAM" id="SSF56784">
    <property type="entry name" value="HAD-like"/>
    <property type="match status" value="1"/>
</dbReference>
<evidence type="ECO:0000256" key="1">
    <source>
        <dbReference type="ARBA" id="ARBA00000815"/>
    </source>
</evidence>
<keyword evidence="7" id="KW-0460">Magnesium</keyword>
<evidence type="ECO:0000256" key="2">
    <source>
        <dbReference type="ARBA" id="ARBA00008389"/>
    </source>
</evidence>
<comment type="similarity">
    <text evidence="2 9">Belongs to the pyrimidine 5'-nucleotidase family.</text>
</comment>
<dbReference type="OrthoDB" id="10014216at2759"/>
<name>A0A2A6CCY2_PRIPA</name>
<evidence type="ECO:0000313" key="10">
    <source>
        <dbReference type="EnsemblMetazoa" id="PPA43142.1"/>
    </source>
</evidence>
<keyword evidence="6 9" id="KW-0378">Hydrolase</keyword>
<dbReference type="GO" id="GO:0009117">
    <property type="term" value="P:nucleotide metabolic process"/>
    <property type="evidence" value="ECO:0007669"/>
    <property type="project" value="UniProtKB-KW"/>
</dbReference>
<evidence type="ECO:0000256" key="4">
    <source>
        <dbReference type="ARBA" id="ARBA00022723"/>
    </source>
</evidence>
<keyword evidence="5 9" id="KW-0547">Nucleotide-binding</keyword>
<evidence type="ECO:0000256" key="5">
    <source>
        <dbReference type="ARBA" id="ARBA00022741"/>
    </source>
</evidence>
<proteinExistence type="inferred from homology"/>